<feature type="compositionally biased region" description="Low complexity" evidence="1">
    <location>
        <begin position="59"/>
        <end position="83"/>
    </location>
</feature>
<organism evidence="2 3">
    <name type="scientific">Meiothermus hypogaeus NBRC 106114</name>
    <dbReference type="NCBI Taxonomy" id="1227553"/>
    <lineage>
        <taxon>Bacteria</taxon>
        <taxon>Thermotogati</taxon>
        <taxon>Deinococcota</taxon>
        <taxon>Deinococci</taxon>
        <taxon>Thermales</taxon>
        <taxon>Thermaceae</taxon>
        <taxon>Meiothermus</taxon>
    </lineage>
</organism>
<name>A0A511R3R7_9DEIN</name>
<comment type="caution">
    <text evidence="2">The sequence shown here is derived from an EMBL/GenBank/DDBJ whole genome shotgun (WGS) entry which is preliminary data.</text>
</comment>
<gene>
    <name evidence="2" type="ORF">MHY01S_24100</name>
</gene>
<evidence type="ECO:0000313" key="3">
    <source>
        <dbReference type="Proteomes" id="UP000321197"/>
    </source>
</evidence>
<dbReference type="EMBL" id="BJXL01000086">
    <property type="protein sequence ID" value="GEM84244.1"/>
    <property type="molecule type" value="Genomic_DNA"/>
</dbReference>
<sequence length="83" mass="9021">MPRYVYQNLETGEQYEFEQSFHDPAYTHHPETGAPIKRLIFAPAVVFKGTGWYVKDSKASSTASSPAKETSSCATGTCSAAAD</sequence>
<dbReference type="Proteomes" id="UP000321197">
    <property type="component" value="Unassembled WGS sequence"/>
</dbReference>
<dbReference type="PANTHER" id="PTHR34404:SF2">
    <property type="entry name" value="CONSERVED SERINE RICH PROTEIN"/>
    <property type="match status" value="1"/>
</dbReference>
<dbReference type="OrthoDB" id="9813321at2"/>
<evidence type="ECO:0000256" key="1">
    <source>
        <dbReference type="SAM" id="MobiDB-lite"/>
    </source>
</evidence>
<dbReference type="AlphaFoldDB" id="A0A511R3R7"/>
<dbReference type="RefSeq" id="WP_119339928.1">
    <property type="nucleotide sequence ID" value="NZ_BJXL01000086.1"/>
</dbReference>
<dbReference type="PANTHER" id="PTHR34404">
    <property type="entry name" value="REGULATORY PROTEIN, FMDB FAMILY"/>
    <property type="match status" value="1"/>
</dbReference>
<proteinExistence type="predicted"/>
<protein>
    <submittedName>
        <fullName evidence="2">Uncharacterized protein</fullName>
    </submittedName>
</protein>
<reference evidence="2 3" key="1">
    <citation type="submission" date="2019-07" db="EMBL/GenBank/DDBJ databases">
        <title>Whole genome shotgun sequence of Meiothermus hypogaeus NBRC 106114.</title>
        <authorList>
            <person name="Hosoyama A."/>
            <person name="Uohara A."/>
            <person name="Ohji S."/>
            <person name="Ichikawa N."/>
        </authorList>
    </citation>
    <scope>NUCLEOTIDE SEQUENCE [LARGE SCALE GENOMIC DNA]</scope>
    <source>
        <strain evidence="2 3">NBRC 106114</strain>
    </source>
</reference>
<evidence type="ECO:0000313" key="2">
    <source>
        <dbReference type="EMBL" id="GEM84244.1"/>
    </source>
</evidence>
<feature type="region of interest" description="Disordered" evidence="1">
    <location>
        <begin position="57"/>
        <end position="83"/>
    </location>
</feature>
<accession>A0A511R3R7</accession>